<dbReference type="Pfam" id="PF04082">
    <property type="entry name" value="Fungal_trans"/>
    <property type="match status" value="1"/>
</dbReference>
<feature type="compositionally biased region" description="Low complexity" evidence="6">
    <location>
        <begin position="11"/>
        <end position="28"/>
    </location>
</feature>
<dbReference type="InterPro" id="IPR007219">
    <property type="entry name" value="XnlR_reg_dom"/>
</dbReference>
<dbReference type="GO" id="GO:0006351">
    <property type="term" value="P:DNA-templated transcription"/>
    <property type="evidence" value="ECO:0007669"/>
    <property type="project" value="InterPro"/>
</dbReference>
<dbReference type="CDD" id="cd12148">
    <property type="entry name" value="fungal_TF_MHR"/>
    <property type="match status" value="1"/>
</dbReference>
<feature type="region of interest" description="Disordered" evidence="6">
    <location>
        <begin position="206"/>
        <end position="240"/>
    </location>
</feature>
<evidence type="ECO:0000256" key="3">
    <source>
        <dbReference type="ARBA" id="ARBA00023015"/>
    </source>
</evidence>
<gene>
    <name evidence="8" type="ORF">E0Z10_g7307</name>
</gene>
<comment type="caution">
    <text evidence="8">The sequence shown here is derived from an EMBL/GenBank/DDBJ whole genome shotgun (WGS) entry which is preliminary data.</text>
</comment>
<dbReference type="GO" id="GO:0008270">
    <property type="term" value="F:zinc ion binding"/>
    <property type="evidence" value="ECO:0007669"/>
    <property type="project" value="InterPro"/>
</dbReference>
<accession>A0A4Z0YB64</accession>
<keyword evidence="3" id="KW-0805">Transcription regulation</keyword>
<reference evidence="8 9" key="1">
    <citation type="submission" date="2019-03" db="EMBL/GenBank/DDBJ databases">
        <title>Draft genome sequence of Xylaria hypoxylon DSM 108379, a ubiquitous saprotrophic-parasitic fungi on hardwood.</title>
        <authorList>
            <person name="Buettner E."/>
            <person name="Leonhardt S."/>
            <person name="Gebauer A.M."/>
            <person name="Liers C."/>
            <person name="Hofrichter M."/>
            <person name="Kellner H."/>
        </authorList>
    </citation>
    <scope>NUCLEOTIDE SEQUENCE [LARGE SCALE GENOMIC DNA]</scope>
    <source>
        <strain evidence="8 9">DSM 108379</strain>
    </source>
</reference>
<dbReference type="Proteomes" id="UP000297716">
    <property type="component" value="Unassembled WGS sequence"/>
</dbReference>
<proteinExistence type="predicted"/>
<evidence type="ECO:0000256" key="1">
    <source>
        <dbReference type="ARBA" id="ARBA00004123"/>
    </source>
</evidence>
<feature type="region of interest" description="Disordered" evidence="6">
    <location>
        <begin position="1"/>
        <end position="48"/>
    </location>
</feature>
<protein>
    <recommendedName>
        <fullName evidence="7">Xylanolytic transcriptional activator regulatory domain-containing protein</fullName>
    </recommendedName>
</protein>
<dbReference type="GO" id="GO:0000981">
    <property type="term" value="F:DNA-binding transcription factor activity, RNA polymerase II-specific"/>
    <property type="evidence" value="ECO:0007669"/>
    <property type="project" value="InterPro"/>
</dbReference>
<evidence type="ECO:0000256" key="5">
    <source>
        <dbReference type="ARBA" id="ARBA00023242"/>
    </source>
</evidence>
<dbReference type="PANTHER" id="PTHR47338:SF20">
    <property type="entry name" value="ZN(II)2CYS6 TRANSCRIPTION FACTOR (EUROFUNG)"/>
    <property type="match status" value="1"/>
</dbReference>
<dbReference type="STRING" id="37992.A0A4Z0YB64"/>
<evidence type="ECO:0000256" key="2">
    <source>
        <dbReference type="ARBA" id="ARBA00022723"/>
    </source>
</evidence>
<dbReference type="OrthoDB" id="3522308at2759"/>
<dbReference type="GO" id="GO:0005634">
    <property type="term" value="C:nucleus"/>
    <property type="evidence" value="ECO:0007669"/>
    <property type="project" value="UniProtKB-SubCell"/>
</dbReference>
<evidence type="ECO:0000313" key="9">
    <source>
        <dbReference type="Proteomes" id="UP000297716"/>
    </source>
</evidence>
<feature type="compositionally biased region" description="Polar residues" evidence="6">
    <location>
        <begin position="226"/>
        <end position="239"/>
    </location>
</feature>
<evidence type="ECO:0000259" key="7">
    <source>
        <dbReference type="Pfam" id="PF04082"/>
    </source>
</evidence>
<evidence type="ECO:0000256" key="4">
    <source>
        <dbReference type="ARBA" id="ARBA00023163"/>
    </source>
</evidence>
<dbReference type="GO" id="GO:0003677">
    <property type="term" value="F:DNA binding"/>
    <property type="evidence" value="ECO:0007669"/>
    <property type="project" value="InterPro"/>
</dbReference>
<keyword evidence="9" id="KW-1185">Reference proteome</keyword>
<keyword evidence="2" id="KW-0479">Metal-binding</keyword>
<name>A0A4Z0YB64_9PEZI</name>
<dbReference type="InterPro" id="IPR050815">
    <property type="entry name" value="TF_fung"/>
</dbReference>
<organism evidence="8 9">
    <name type="scientific">Xylaria hypoxylon</name>
    <dbReference type="NCBI Taxonomy" id="37992"/>
    <lineage>
        <taxon>Eukaryota</taxon>
        <taxon>Fungi</taxon>
        <taxon>Dikarya</taxon>
        <taxon>Ascomycota</taxon>
        <taxon>Pezizomycotina</taxon>
        <taxon>Sordariomycetes</taxon>
        <taxon>Xylariomycetidae</taxon>
        <taxon>Xylariales</taxon>
        <taxon>Xylariaceae</taxon>
        <taxon>Xylaria</taxon>
    </lineage>
</organism>
<sequence length="677" mass="74479">MQAGDVSMGYSPVSESTSVTISSPSRSPVPRPLQNGRPPGSLGSSDTTMTDAQYSHEVLASRAYAGVSNLESVTRSPGHLENLLAVQWAEAMTLTTICPLLQLNAKCHYIQDPNFNNSNPNGGAQVVFLQQSHSLASDLLFRSAEPLEGIATSQILSLASLDTASGAPQHDYRQSISLYFNFIHPWYGVVHPILFYRQLPSMLGTAESRSPPDMESSPFSHGTVDHQVTGQKSQSSITGSPELASKECALLVVLMNLTIRMRLTDAGEQHMFDETYRTVKRILALLLMVCADGPHPTVELVQCGALMALYEYGHGEIETAYQTLSQTAAVARVLGISATQKGDSGIDDVPLTLEEEQKNCLWWGLFILEQFILQDDAMRHLPFVFESPTRTTLLPESQVMTPTLGSAPPLPTLSSSRPTLPSARLLTTDVEVGSQKLGSFQLSAKAASIFHRALWVDKERRKRPNEKPLVSAFNELDNEIRIATKNLLEQSLDWETKLDCFAMLIGLAILTNARHRRDSALFVLYTPFLAILECSTPAAIESDQELTVALTALRFACKMSTEISCKVNTDFDTASRSPAVLCAPAGASCYRVILAYACISRIFPEEHDACQKAITEKFESLWLFSFRWGFAEKMMRQLEYRTGICVSRAFTDSSSHSRPEALSEKHVNFPAGDRLGL</sequence>
<evidence type="ECO:0000256" key="6">
    <source>
        <dbReference type="SAM" id="MobiDB-lite"/>
    </source>
</evidence>
<keyword evidence="4" id="KW-0804">Transcription</keyword>
<keyword evidence="5" id="KW-0539">Nucleus</keyword>
<evidence type="ECO:0000313" key="8">
    <source>
        <dbReference type="EMBL" id="TGJ81459.1"/>
    </source>
</evidence>
<dbReference type="AlphaFoldDB" id="A0A4Z0YB64"/>
<feature type="domain" description="Xylanolytic transcriptional activator regulatory" evidence="7">
    <location>
        <begin position="176"/>
        <end position="372"/>
    </location>
</feature>
<dbReference type="EMBL" id="SKBN01000167">
    <property type="protein sequence ID" value="TGJ81459.1"/>
    <property type="molecule type" value="Genomic_DNA"/>
</dbReference>
<comment type="subcellular location">
    <subcellularLocation>
        <location evidence="1">Nucleus</location>
    </subcellularLocation>
</comment>
<dbReference type="PANTHER" id="PTHR47338">
    <property type="entry name" value="ZN(II)2CYS6 TRANSCRIPTION FACTOR (EUROFUNG)-RELATED"/>
    <property type="match status" value="1"/>
</dbReference>